<dbReference type="AlphaFoldDB" id="A0A2M8LDT2"/>
<gene>
    <name evidence="2" type="ORF">COV04_04505</name>
</gene>
<protein>
    <recommendedName>
        <fullName evidence="1">SpaA-like prealbumin fold domain-containing protein</fullName>
    </recommendedName>
</protein>
<dbReference type="EMBL" id="PFET01000014">
    <property type="protein sequence ID" value="PJE75536.1"/>
    <property type="molecule type" value="Genomic_DNA"/>
</dbReference>
<feature type="domain" description="SpaA-like prealbumin fold" evidence="1">
    <location>
        <begin position="46"/>
        <end position="126"/>
    </location>
</feature>
<dbReference type="Gene3D" id="2.40.160.150">
    <property type="match status" value="1"/>
</dbReference>
<evidence type="ECO:0000313" key="2">
    <source>
        <dbReference type="EMBL" id="PJE75536.1"/>
    </source>
</evidence>
<dbReference type="Pfam" id="PF19403">
    <property type="entry name" value="SpaA_2"/>
    <property type="match status" value="2"/>
</dbReference>
<organism evidence="2 3">
    <name type="scientific">Candidatus Uhrbacteria bacterium CG10_big_fil_rev_8_21_14_0_10_48_11</name>
    <dbReference type="NCBI Taxonomy" id="1975037"/>
    <lineage>
        <taxon>Bacteria</taxon>
        <taxon>Candidatus Uhriibacteriota</taxon>
    </lineage>
</organism>
<accession>A0A2M8LDT2</accession>
<proteinExistence type="predicted"/>
<evidence type="ECO:0000259" key="1">
    <source>
        <dbReference type="Pfam" id="PF19403"/>
    </source>
</evidence>
<dbReference type="Proteomes" id="UP000231152">
    <property type="component" value="Unassembled WGS sequence"/>
</dbReference>
<name>A0A2M8LDT2_9BACT</name>
<reference evidence="2 3" key="1">
    <citation type="submission" date="2017-09" db="EMBL/GenBank/DDBJ databases">
        <title>Depth-based differentiation of microbial function through sediment-hosted aquifers and enrichment of novel symbionts in the deep terrestrial subsurface.</title>
        <authorList>
            <person name="Probst A.J."/>
            <person name="Ladd B."/>
            <person name="Jarett J.K."/>
            <person name="Geller-Mcgrath D.E."/>
            <person name="Sieber C.M."/>
            <person name="Emerson J.B."/>
            <person name="Anantharaman K."/>
            <person name="Thomas B.C."/>
            <person name="Malmstrom R."/>
            <person name="Stieglmeier M."/>
            <person name="Klingl A."/>
            <person name="Woyke T."/>
            <person name="Ryan C.M."/>
            <person name="Banfield J.F."/>
        </authorList>
    </citation>
    <scope>NUCLEOTIDE SEQUENCE [LARGE SCALE GENOMIC DNA]</scope>
    <source>
        <strain evidence="2">CG10_big_fil_rev_8_21_14_0_10_48_11</strain>
    </source>
</reference>
<dbReference type="InterPro" id="IPR045826">
    <property type="entry name" value="SpaA_PFL_dom_2"/>
</dbReference>
<feature type="domain" description="SpaA-like prealbumin fold" evidence="1">
    <location>
        <begin position="136"/>
        <end position="217"/>
    </location>
</feature>
<evidence type="ECO:0000313" key="3">
    <source>
        <dbReference type="Proteomes" id="UP000231152"/>
    </source>
</evidence>
<comment type="caution">
    <text evidence="2">The sequence shown here is derived from an EMBL/GenBank/DDBJ whole genome shotgun (WGS) entry which is preliminary data.</text>
</comment>
<sequence length="249" mass="24888">MASEYVGVHFESEVSLDGRALTLGGDVALLNKIILGPTYTPAPPVSATLHVIKTVINDNGGTAVPSDFTLQVTSTAVSPSSFAGSAADVDVTLDTGAYAVTEPVVPVGYTQTGSGDCSGTIAAGETKSRTITNDDVAPQLIVNKIVINDNGATKVISDFPLFINGGSVTSGVVGTTTVGLHTVSETSTSGYTSVIGGNCATDGTITLALGDVKTCTITNDDIVSVAPPAAGGGGGGSYFPSMPPLIDVF</sequence>